<evidence type="ECO:0000256" key="2">
    <source>
        <dbReference type="ARBA" id="ARBA00003968"/>
    </source>
</evidence>
<feature type="domain" description="Phosphoribosyltransferase" evidence="13">
    <location>
        <begin position="51"/>
        <end position="170"/>
    </location>
</feature>
<proteinExistence type="inferred from homology"/>
<keyword evidence="10" id="KW-0328">Glycosyltransferase</keyword>
<evidence type="ECO:0000313" key="15">
    <source>
        <dbReference type="Proteomes" id="UP000694388"/>
    </source>
</evidence>
<reference evidence="14" key="2">
    <citation type="submission" date="2025-09" db="UniProtKB">
        <authorList>
            <consortium name="Ensembl"/>
        </authorList>
    </citation>
    <scope>IDENTIFICATION</scope>
</reference>
<dbReference type="GO" id="GO:0006168">
    <property type="term" value="P:adenine salvage"/>
    <property type="evidence" value="ECO:0007669"/>
    <property type="project" value="InterPro"/>
</dbReference>
<dbReference type="GeneTree" id="ENSGT00390000017259"/>
<evidence type="ECO:0000256" key="12">
    <source>
        <dbReference type="ARBA" id="ARBA00022726"/>
    </source>
</evidence>
<keyword evidence="15" id="KW-1185">Reference proteome</keyword>
<comment type="subcellular location">
    <subcellularLocation>
        <location evidence="3">Cytoplasm</location>
    </subcellularLocation>
</comment>
<dbReference type="InterPro" id="IPR000836">
    <property type="entry name" value="PRTase_dom"/>
</dbReference>
<evidence type="ECO:0000256" key="3">
    <source>
        <dbReference type="ARBA" id="ARBA00004496"/>
    </source>
</evidence>
<dbReference type="OMA" id="QAYDLEY"/>
<comment type="catalytic activity">
    <reaction evidence="1">
        <text>AMP + diphosphate = 5-phospho-alpha-D-ribose 1-diphosphate + adenine</text>
        <dbReference type="Rhea" id="RHEA:16609"/>
        <dbReference type="ChEBI" id="CHEBI:16708"/>
        <dbReference type="ChEBI" id="CHEBI:33019"/>
        <dbReference type="ChEBI" id="CHEBI:58017"/>
        <dbReference type="ChEBI" id="CHEBI:456215"/>
        <dbReference type="EC" id="2.4.2.7"/>
    </reaction>
</comment>
<dbReference type="Gene3D" id="3.40.50.2020">
    <property type="match status" value="1"/>
</dbReference>
<dbReference type="Pfam" id="PF00156">
    <property type="entry name" value="Pribosyltran"/>
    <property type="match status" value="1"/>
</dbReference>
<evidence type="ECO:0000256" key="9">
    <source>
        <dbReference type="ARBA" id="ARBA00022490"/>
    </source>
</evidence>
<accession>A0A8C4X1E0</accession>
<evidence type="ECO:0000256" key="1">
    <source>
        <dbReference type="ARBA" id="ARBA00000868"/>
    </source>
</evidence>
<dbReference type="InterPro" id="IPR005764">
    <property type="entry name" value="Ade_phspho_trans"/>
</dbReference>
<protein>
    <recommendedName>
        <fullName evidence="8">Adenine phosphoribosyltransferase</fullName>
        <ecNumber evidence="7">2.4.2.7</ecNumber>
    </recommendedName>
</protein>
<keyword evidence="12" id="KW-0660">Purine salvage</keyword>
<dbReference type="EC" id="2.4.2.7" evidence="7"/>
<dbReference type="AlphaFoldDB" id="A0A8C4X1E0"/>
<dbReference type="SUPFAM" id="SSF53271">
    <property type="entry name" value="PRTase-like"/>
    <property type="match status" value="1"/>
</dbReference>
<dbReference type="PANTHER" id="PTHR32315:SF3">
    <property type="entry name" value="ADENINE PHOSPHORIBOSYLTRANSFERASE"/>
    <property type="match status" value="1"/>
</dbReference>
<evidence type="ECO:0000256" key="4">
    <source>
        <dbReference type="ARBA" id="ARBA00004659"/>
    </source>
</evidence>
<evidence type="ECO:0000256" key="11">
    <source>
        <dbReference type="ARBA" id="ARBA00022679"/>
    </source>
</evidence>
<keyword evidence="9" id="KW-0963">Cytoplasm</keyword>
<dbReference type="GO" id="GO:0006166">
    <property type="term" value="P:purine ribonucleoside salvage"/>
    <property type="evidence" value="ECO:0007669"/>
    <property type="project" value="UniProtKB-KW"/>
</dbReference>
<dbReference type="InterPro" id="IPR050054">
    <property type="entry name" value="UPRTase/APRTase"/>
</dbReference>
<organism evidence="14 15">
    <name type="scientific">Eptatretus burgeri</name>
    <name type="common">Inshore hagfish</name>
    <dbReference type="NCBI Taxonomy" id="7764"/>
    <lineage>
        <taxon>Eukaryota</taxon>
        <taxon>Metazoa</taxon>
        <taxon>Chordata</taxon>
        <taxon>Craniata</taxon>
        <taxon>Vertebrata</taxon>
        <taxon>Cyclostomata</taxon>
        <taxon>Myxini</taxon>
        <taxon>Myxiniformes</taxon>
        <taxon>Myxinidae</taxon>
        <taxon>Eptatretinae</taxon>
        <taxon>Eptatretus</taxon>
    </lineage>
</organism>
<sequence>MAVHERATPVRSEMIDRDSKLRLISRRIRDVLDFPKQGILYKDICPLLADPVAFSTVIDLFAEHVKTLGSVDLVMGLEARGFLFGPVLAQRLGVGFVPVRKKGKLPGATVLASYSLEYGKDEMEIQADAIQPGQRVVIVDDIIATGGTLEAACKLVKQMQGEVIQCLVVILLSGLQTCQIDKVFHLLEL</sequence>
<dbReference type="Proteomes" id="UP000694388">
    <property type="component" value="Unplaced"/>
</dbReference>
<dbReference type="Ensembl" id="ENSEBUT00000026909.1">
    <property type="protein sequence ID" value="ENSEBUP00000026333.1"/>
    <property type="gene ID" value="ENSEBUG00000016221.1"/>
</dbReference>
<dbReference type="NCBIfam" id="NF002634">
    <property type="entry name" value="PRK02304.1-3"/>
    <property type="match status" value="1"/>
</dbReference>
<comment type="subunit">
    <text evidence="6">Homodimer.</text>
</comment>
<comment type="similarity">
    <text evidence="5">Belongs to the purine/pyrimidine phosphoribosyltransferase family.</text>
</comment>
<dbReference type="PANTHER" id="PTHR32315">
    <property type="entry name" value="ADENINE PHOSPHORIBOSYLTRANSFERASE"/>
    <property type="match status" value="1"/>
</dbReference>
<dbReference type="HAMAP" id="MF_00004">
    <property type="entry name" value="Aden_phosphoribosyltr"/>
    <property type="match status" value="1"/>
</dbReference>
<comment type="pathway">
    <text evidence="4">Purine metabolism; AMP biosynthesis via salvage pathway; AMP from adenine: step 1/1.</text>
</comment>
<dbReference type="NCBIfam" id="TIGR01090">
    <property type="entry name" value="apt"/>
    <property type="match status" value="1"/>
</dbReference>
<name>A0A8C4X1E0_EPTBU</name>
<dbReference type="GO" id="GO:0016208">
    <property type="term" value="F:AMP binding"/>
    <property type="evidence" value="ECO:0007669"/>
    <property type="project" value="TreeGrafter"/>
</dbReference>
<comment type="function">
    <text evidence="2">Catalyzes a salvage reaction resulting in the formation of AMP, that is energically less costly than de novo synthesis.</text>
</comment>
<evidence type="ECO:0000256" key="8">
    <source>
        <dbReference type="ARBA" id="ARBA00017366"/>
    </source>
</evidence>
<evidence type="ECO:0000256" key="7">
    <source>
        <dbReference type="ARBA" id="ARBA00011893"/>
    </source>
</evidence>
<evidence type="ECO:0000313" key="14">
    <source>
        <dbReference type="Ensembl" id="ENSEBUP00000026333.1"/>
    </source>
</evidence>
<dbReference type="GO" id="GO:0044209">
    <property type="term" value="P:AMP salvage"/>
    <property type="evidence" value="ECO:0007669"/>
    <property type="project" value="UniProtKB-UniPathway"/>
</dbReference>
<reference evidence="14" key="1">
    <citation type="submission" date="2025-08" db="UniProtKB">
        <authorList>
            <consortium name="Ensembl"/>
        </authorList>
    </citation>
    <scope>IDENTIFICATION</scope>
</reference>
<dbReference type="GO" id="GO:0003999">
    <property type="term" value="F:adenine phosphoribosyltransferase activity"/>
    <property type="evidence" value="ECO:0007669"/>
    <property type="project" value="UniProtKB-EC"/>
</dbReference>
<evidence type="ECO:0000259" key="13">
    <source>
        <dbReference type="Pfam" id="PF00156"/>
    </source>
</evidence>
<keyword evidence="11" id="KW-0808">Transferase</keyword>
<dbReference type="GO" id="GO:0005737">
    <property type="term" value="C:cytoplasm"/>
    <property type="evidence" value="ECO:0007669"/>
    <property type="project" value="UniProtKB-SubCell"/>
</dbReference>
<evidence type="ECO:0000256" key="10">
    <source>
        <dbReference type="ARBA" id="ARBA00022676"/>
    </source>
</evidence>
<dbReference type="InterPro" id="IPR029057">
    <property type="entry name" value="PRTase-like"/>
</dbReference>
<dbReference type="GO" id="GO:0002055">
    <property type="term" value="F:adenine binding"/>
    <property type="evidence" value="ECO:0007669"/>
    <property type="project" value="TreeGrafter"/>
</dbReference>
<dbReference type="FunFam" id="3.40.50.2020:FF:000004">
    <property type="entry name" value="Adenine phosphoribosyltransferase"/>
    <property type="match status" value="1"/>
</dbReference>
<evidence type="ECO:0000256" key="6">
    <source>
        <dbReference type="ARBA" id="ARBA00011738"/>
    </source>
</evidence>
<dbReference type="CDD" id="cd06223">
    <property type="entry name" value="PRTases_typeI"/>
    <property type="match status" value="1"/>
</dbReference>
<dbReference type="NCBIfam" id="NF002636">
    <property type="entry name" value="PRK02304.1-5"/>
    <property type="match status" value="1"/>
</dbReference>
<evidence type="ECO:0000256" key="5">
    <source>
        <dbReference type="ARBA" id="ARBA00008391"/>
    </source>
</evidence>
<dbReference type="UniPathway" id="UPA00588">
    <property type="reaction ID" value="UER00646"/>
</dbReference>